<dbReference type="InterPro" id="IPR011541">
    <property type="entry name" value="Ni/Co_transpt_high_affinity"/>
</dbReference>
<dbReference type="EMBL" id="CP104067">
    <property type="protein sequence ID" value="WAH42505.1"/>
    <property type="molecule type" value="Genomic_DNA"/>
</dbReference>
<evidence type="ECO:0000256" key="4">
    <source>
        <dbReference type="ARBA" id="ARBA00022596"/>
    </source>
</evidence>
<name>A0ABY6ZIB2_9BACL</name>
<feature type="transmembrane region" description="Helical" evidence="8">
    <location>
        <begin position="74"/>
        <end position="102"/>
    </location>
</feature>
<comment type="subcellular location">
    <subcellularLocation>
        <location evidence="8">Cell membrane</location>
        <topology evidence="8">Multi-pass membrane protein</topology>
    </subcellularLocation>
    <subcellularLocation>
        <location evidence="1">Endomembrane system</location>
        <topology evidence="1">Multi-pass membrane protein</topology>
    </subcellularLocation>
</comment>
<keyword evidence="4" id="KW-0533">Nickel</keyword>
<reference evidence="9" key="1">
    <citation type="submission" date="2022-08" db="EMBL/GenBank/DDBJ databases">
        <title>Alicyclobacillus fastidiosus DSM 17978, complete genome.</title>
        <authorList>
            <person name="Wang Q."/>
            <person name="Cai R."/>
            <person name="Wang Z."/>
        </authorList>
    </citation>
    <scope>NUCLEOTIDE SEQUENCE</scope>
    <source>
        <strain evidence="9">DSM 17978</strain>
    </source>
</reference>
<feature type="transmembrane region" description="Helical" evidence="8">
    <location>
        <begin position="256"/>
        <end position="281"/>
    </location>
</feature>
<keyword evidence="10" id="KW-1185">Reference proteome</keyword>
<evidence type="ECO:0000313" key="10">
    <source>
        <dbReference type="Proteomes" id="UP001164761"/>
    </source>
</evidence>
<accession>A0ABY6ZIB2</accession>
<feature type="transmembrane region" description="Helical" evidence="8">
    <location>
        <begin position="35"/>
        <end position="53"/>
    </location>
</feature>
<keyword evidence="7 8" id="KW-0472">Membrane</keyword>
<keyword evidence="5 8" id="KW-0812">Transmembrane</keyword>
<evidence type="ECO:0000256" key="2">
    <source>
        <dbReference type="ARBA" id="ARBA00010892"/>
    </source>
</evidence>
<feature type="transmembrane region" description="Helical" evidence="8">
    <location>
        <begin position="301"/>
        <end position="323"/>
    </location>
</feature>
<sequence length="336" mass="36975">MNFKKSILEFGLSIVVLHVVAIGLLVTAIPHHPTLLGLGVLAYTFGLRHAFDADHIAAIDNTVRKLRQEEKNPIGVGFYFSLGHSTIVIIMAIVTAFAVHWAQKSIPALQNIGGILGTSISAVFLFLIGIINLFVLMNIYKVFKEMRTTSLNEAEFEEVLLSRGFISRMIGPLFKLVNKSWHIYPIGVLFGFSFDTASEVALLAISAGAAKNAIPFTGVLALPLLFSAGMSLMDTADGLFMTTAYHWAFATPIRKVYYNLTVTGLSVVAALVIGMIEVLQVLAPEMGLNQGFWAWVQNLDFGTIGCMLVGMFVVTWTVSYGIWKFYRIEQRWSATN</sequence>
<evidence type="ECO:0000256" key="7">
    <source>
        <dbReference type="ARBA" id="ARBA00023136"/>
    </source>
</evidence>
<proteinExistence type="inferred from homology"/>
<organism evidence="9 10">
    <name type="scientific">Alicyclobacillus fastidiosus</name>
    <dbReference type="NCBI Taxonomy" id="392011"/>
    <lineage>
        <taxon>Bacteria</taxon>
        <taxon>Bacillati</taxon>
        <taxon>Bacillota</taxon>
        <taxon>Bacilli</taxon>
        <taxon>Bacillales</taxon>
        <taxon>Alicyclobacillaceae</taxon>
        <taxon>Alicyclobacillus</taxon>
    </lineage>
</organism>
<dbReference type="InterPro" id="IPR004688">
    <property type="entry name" value="Ni/Co_transpt"/>
</dbReference>
<dbReference type="RefSeq" id="WP_268006376.1">
    <property type="nucleotide sequence ID" value="NZ_BSUT01000001.1"/>
</dbReference>
<evidence type="ECO:0000256" key="6">
    <source>
        <dbReference type="ARBA" id="ARBA00022989"/>
    </source>
</evidence>
<feature type="transmembrane region" description="Helical" evidence="8">
    <location>
        <begin position="7"/>
        <end position="29"/>
    </location>
</feature>
<dbReference type="Proteomes" id="UP001164761">
    <property type="component" value="Chromosome"/>
</dbReference>
<comment type="similarity">
    <text evidence="2 8">Belongs to the NiCoT transporter (TC 2.A.52) family.</text>
</comment>
<dbReference type="PANTHER" id="PTHR31611:SF0">
    <property type="entry name" value="HIGH-AFFINITY NICKEL TRANSPORT PROTEIN NIC1"/>
    <property type="match status" value="1"/>
</dbReference>
<evidence type="ECO:0000256" key="8">
    <source>
        <dbReference type="RuleBase" id="RU362101"/>
    </source>
</evidence>
<dbReference type="NCBIfam" id="TIGR00802">
    <property type="entry name" value="nico"/>
    <property type="match status" value="1"/>
</dbReference>
<dbReference type="Pfam" id="PF03824">
    <property type="entry name" value="NicO"/>
    <property type="match status" value="1"/>
</dbReference>
<protein>
    <recommendedName>
        <fullName evidence="8">Nickel/cobalt efflux system</fullName>
    </recommendedName>
</protein>
<evidence type="ECO:0000256" key="5">
    <source>
        <dbReference type="ARBA" id="ARBA00022692"/>
    </source>
</evidence>
<gene>
    <name evidence="9" type="ORF">NZD89_03170</name>
</gene>
<evidence type="ECO:0000313" key="9">
    <source>
        <dbReference type="EMBL" id="WAH42505.1"/>
    </source>
</evidence>
<keyword evidence="3 8" id="KW-0813">Transport</keyword>
<keyword evidence="6 8" id="KW-1133">Transmembrane helix</keyword>
<evidence type="ECO:0000256" key="3">
    <source>
        <dbReference type="ARBA" id="ARBA00022448"/>
    </source>
</evidence>
<dbReference type="PANTHER" id="PTHR31611">
    <property type="entry name" value="HIGH-AFFINITY NICKEL TRANSPORT PROTEIN NIC1"/>
    <property type="match status" value="1"/>
</dbReference>
<feature type="transmembrane region" description="Helical" evidence="8">
    <location>
        <begin position="114"/>
        <end position="137"/>
    </location>
</feature>
<feature type="transmembrane region" description="Helical" evidence="8">
    <location>
        <begin position="213"/>
        <end position="235"/>
    </location>
</feature>
<evidence type="ECO:0000256" key="1">
    <source>
        <dbReference type="ARBA" id="ARBA00004127"/>
    </source>
</evidence>
<feature type="transmembrane region" description="Helical" evidence="8">
    <location>
        <begin position="183"/>
        <end position="207"/>
    </location>
</feature>